<gene>
    <name evidence="3" type="ORF">I6N95_11825</name>
</gene>
<dbReference type="EMBL" id="JAEEGA010000007">
    <property type="protein sequence ID" value="MBP1041697.1"/>
    <property type="molecule type" value="Genomic_DNA"/>
</dbReference>
<keyword evidence="4" id="KW-1185">Reference proteome</keyword>
<keyword evidence="2" id="KW-0378">Hydrolase</keyword>
<proteinExistence type="inferred from homology"/>
<protein>
    <recommendedName>
        <fullName evidence="2">Cytokinin riboside 5'-monophosphate phosphoribohydrolase</fullName>
        <ecNumber evidence="2">3.2.2.n1</ecNumber>
    </recommendedName>
</protein>
<accession>A0A940SSA0</accession>
<dbReference type="PANTHER" id="PTHR31223">
    <property type="entry name" value="LOG FAMILY PROTEIN YJL055W"/>
    <property type="match status" value="1"/>
</dbReference>
<organism evidence="3 4">
    <name type="scientific">Vagococcus allomyrinae</name>
    <dbReference type="NCBI Taxonomy" id="2794353"/>
    <lineage>
        <taxon>Bacteria</taxon>
        <taxon>Bacillati</taxon>
        <taxon>Bacillota</taxon>
        <taxon>Bacilli</taxon>
        <taxon>Lactobacillales</taxon>
        <taxon>Enterococcaceae</taxon>
        <taxon>Vagococcus</taxon>
    </lineage>
</organism>
<reference evidence="3" key="1">
    <citation type="submission" date="2020-12" db="EMBL/GenBank/DDBJ databases">
        <title>Vagococcus allomyrinae sp. nov. and Enterococcus lavae sp. nov., isolated from the larvae of Allomyrina dichotoma.</title>
        <authorList>
            <person name="Lee S.D."/>
        </authorList>
    </citation>
    <scope>NUCLEOTIDE SEQUENCE</scope>
    <source>
        <strain evidence="3">BWB3-3</strain>
    </source>
</reference>
<evidence type="ECO:0000313" key="3">
    <source>
        <dbReference type="EMBL" id="MBP1041697.1"/>
    </source>
</evidence>
<dbReference type="Proteomes" id="UP000674938">
    <property type="component" value="Unassembled WGS sequence"/>
</dbReference>
<dbReference type="PANTHER" id="PTHR31223:SF70">
    <property type="entry name" value="LOG FAMILY PROTEIN YJL055W"/>
    <property type="match status" value="1"/>
</dbReference>
<comment type="similarity">
    <text evidence="1 2">Belongs to the LOG family.</text>
</comment>
<dbReference type="EC" id="3.2.2.n1" evidence="2"/>
<dbReference type="SUPFAM" id="SSF102405">
    <property type="entry name" value="MCP/YpsA-like"/>
    <property type="match status" value="1"/>
</dbReference>
<keyword evidence="2" id="KW-0203">Cytokinin biosynthesis</keyword>
<dbReference type="GO" id="GO:0016799">
    <property type="term" value="F:hydrolase activity, hydrolyzing N-glycosyl compounds"/>
    <property type="evidence" value="ECO:0007669"/>
    <property type="project" value="TreeGrafter"/>
</dbReference>
<dbReference type="GO" id="GO:0005829">
    <property type="term" value="C:cytosol"/>
    <property type="evidence" value="ECO:0007669"/>
    <property type="project" value="TreeGrafter"/>
</dbReference>
<dbReference type="NCBIfam" id="TIGR00730">
    <property type="entry name" value="Rossman fold protein, TIGR00730 family"/>
    <property type="match status" value="1"/>
</dbReference>
<dbReference type="AlphaFoldDB" id="A0A940SSA0"/>
<evidence type="ECO:0000256" key="1">
    <source>
        <dbReference type="ARBA" id="ARBA00006763"/>
    </source>
</evidence>
<dbReference type="GO" id="GO:0009691">
    <property type="term" value="P:cytokinin biosynthetic process"/>
    <property type="evidence" value="ECO:0007669"/>
    <property type="project" value="UniProtKB-UniRule"/>
</dbReference>
<sequence>MILYIVSEVNNRLHIVLKRSYYLMIKNVAVYCGSSTGKKPDYTKAAVALGKWLVDHEYGLVYGGASLGLMGTVADTVLAGKGYVCGVMPEILADREIAKPAISEFITVPNMHARKQLMMDKADGFIALPGGCGTMEEIFEVITWSQIGAHQKPFAFYNVAGYYNHLIDFFNVMEDEGFTNPKHRQDILISHSLAEIHEHFSHYQSPGPKEY</sequence>
<comment type="caution">
    <text evidence="3">The sequence shown here is derived from an EMBL/GenBank/DDBJ whole genome shotgun (WGS) entry which is preliminary data.</text>
</comment>
<dbReference type="InterPro" id="IPR005269">
    <property type="entry name" value="LOG"/>
</dbReference>
<dbReference type="Pfam" id="PF03641">
    <property type="entry name" value="Lysine_decarbox"/>
    <property type="match status" value="1"/>
</dbReference>
<evidence type="ECO:0000256" key="2">
    <source>
        <dbReference type="RuleBase" id="RU363015"/>
    </source>
</evidence>
<evidence type="ECO:0000313" key="4">
    <source>
        <dbReference type="Proteomes" id="UP000674938"/>
    </source>
</evidence>
<dbReference type="Gene3D" id="3.40.50.450">
    <property type="match status" value="1"/>
</dbReference>
<dbReference type="InterPro" id="IPR031100">
    <property type="entry name" value="LOG_fam"/>
</dbReference>
<name>A0A940SSA0_9ENTE</name>